<proteinExistence type="predicted"/>
<evidence type="ECO:0000313" key="1">
    <source>
        <dbReference type="EMBL" id="KAJ2975979.1"/>
    </source>
</evidence>
<sequence>MVWDWGFNWQGIDIQGGSIGFNISGRGGDTGQGTGSVSIIDSSISGVPIGILTSKQEQADAPNIVLDNVRTSNVGNIVQQDGGLALLSGSDGTTTIKLWGTGKRYSGGQGSDQTGDITAPPKGRQPALRRARYTLDPGRSMRLWVSMVSLLLHGKGIANDGTGDQADKINTFLLKAQAGGKIAYFPAGIYQVGSTVYVPTGSRIQGAGTFFSDLNNPKVMVQVGQKGDVGDIEIVEMLFIVKGPTAGAVLMEWNVAAETQGSGIDSSATPSRKALLINTVTAAMWDSHFRVGGGTGTDLDVGKCPKRGFNEDCIAASLMFHITSQGSGYFENVWAWVADHDNDFSVYDSPDKLSGQVSIYGARGMLIESQGPSWFIGGGSEHSTLYNYQIINAKAASPPPLPLRLDCTTLCHEPQLTEEE</sequence>
<evidence type="ECO:0000313" key="2">
    <source>
        <dbReference type="Proteomes" id="UP001143856"/>
    </source>
</evidence>
<accession>A0ACC1NAM9</accession>
<dbReference type="EMBL" id="JAPDGR010002398">
    <property type="protein sequence ID" value="KAJ2975979.1"/>
    <property type="molecule type" value="Genomic_DNA"/>
</dbReference>
<comment type="caution">
    <text evidence="1">The sequence shown here is derived from an EMBL/GenBank/DDBJ whole genome shotgun (WGS) entry which is preliminary data.</text>
</comment>
<reference evidence="1" key="1">
    <citation type="submission" date="2022-10" db="EMBL/GenBank/DDBJ databases">
        <title>Genome Sequence of Xylaria curta.</title>
        <authorList>
            <person name="Buettner E."/>
        </authorList>
    </citation>
    <scope>NUCLEOTIDE SEQUENCE</scope>
    <source>
        <strain evidence="1">Babe10</strain>
    </source>
</reference>
<keyword evidence="2" id="KW-1185">Reference proteome</keyword>
<organism evidence="1 2">
    <name type="scientific">Xylaria curta</name>
    <dbReference type="NCBI Taxonomy" id="42375"/>
    <lineage>
        <taxon>Eukaryota</taxon>
        <taxon>Fungi</taxon>
        <taxon>Dikarya</taxon>
        <taxon>Ascomycota</taxon>
        <taxon>Pezizomycotina</taxon>
        <taxon>Sordariomycetes</taxon>
        <taxon>Xylariomycetidae</taxon>
        <taxon>Xylariales</taxon>
        <taxon>Xylariaceae</taxon>
        <taxon>Xylaria</taxon>
    </lineage>
</organism>
<dbReference type="Proteomes" id="UP001143856">
    <property type="component" value="Unassembled WGS sequence"/>
</dbReference>
<protein>
    <submittedName>
        <fullName evidence="1">Uncharacterized protein</fullName>
    </submittedName>
</protein>
<gene>
    <name evidence="1" type="ORF">NUW58_g8206</name>
</gene>
<name>A0ACC1NAM9_9PEZI</name>